<dbReference type="EMBL" id="JABWAB010000014">
    <property type="protein sequence ID" value="KAF6042640.1"/>
    <property type="molecule type" value="Genomic_DNA"/>
</dbReference>
<dbReference type="OrthoDB" id="8191639at2759"/>
<evidence type="ECO:0000256" key="7">
    <source>
        <dbReference type="ARBA" id="ARBA00022839"/>
    </source>
</evidence>
<keyword evidence="5" id="KW-0540">Nuclease</keyword>
<organism evidence="12 13">
    <name type="scientific">Candida parapsilosis</name>
    <name type="common">Yeast</name>
    <dbReference type="NCBI Taxonomy" id="5480"/>
    <lineage>
        <taxon>Eukaryota</taxon>
        <taxon>Fungi</taxon>
        <taxon>Dikarya</taxon>
        <taxon>Ascomycota</taxon>
        <taxon>Saccharomycotina</taxon>
        <taxon>Pichiomycetes</taxon>
        <taxon>Debaryomycetaceae</taxon>
        <taxon>Candida/Lodderomyces clade</taxon>
        <taxon>Candida</taxon>
    </lineage>
</organism>
<dbReference type="SUPFAM" id="SSF53098">
    <property type="entry name" value="Ribonuclease H-like"/>
    <property type="match status" value="1"/>
</dbReference>
<keyword evidence="8" id="KW-0539">Nucleus</keyword>
<dbReference type="CDD" id="cd06144">
    <property type="entry name" value="REX4_like"/>
    <property type="match status" value="1"/>
</dbReference>
<comment type="subcellular location">
    <subcellularLocation>
        <location evidence="1">Nucleus</location>
    </subcellularLocation>
</comment>
<comment type="function">
    <text evidence="9">Exoribonuclease involved in ribosome biosynthesis. Involved in the processing of ITS1, the internal transcribed spacer localized between the 18S and 5.8S rRNAs.</text>
</comment>
<accession>A0A8X7NIC9</accession>
<dbReference type="InterPro" id="IPR013520">
    <property type="entry name" value="Ribonucl_H"/>
</dbReference>
<dbReference type="GO" id="GO:0003676">
    <property type="term" value="F:nucleic acid binding"/>
    <property type="evidence" value="ECO:0007669"/>
    <property type="project" value="InterPro"/>
</dbReference>
<evidence type="ECO:0000256" key="9">
    <source>
        <dbReference type="ARBA" id="ARBA00025599"/>
    </source>
</evidence>
<evidence type="ECO:0000313" key="13">
    <source>
        <dbReference type="Proteomes" id="UP000590412"/>
    </source>
</evidence>
<evidence type="ECO:0000259" key="11">
    <source>
        <dbReference type="SMART" id="SM00479"/>
    </source>
</evidence>
<evidence type="ECO:0000256" key="8">
    <source>
        <dbReference type="ARBA" id="ARBA00023242"/>
    </source>
</evidence>
<feature type="compositionally biased region" description="Basic residues" evidence="10">
    <location>
        <begin position="22"/>
        <end position="32"/>
    </location>
</feature>
<dbReference type="GO" id="GO:0006364">
    <property type="term" value="P:rRNA processing"/>
    <property type="evidence" value="ECO:0007669"/>
    <property type="project" value="UniProtKB-KW"/>
</dbReference>
<keyword evidence="6" id="KW-0378">Hydrolase</keyword>
<evidence type="ECO:0000256" key="3">
    <source>
        <dbReference type="ARBA" id="ARBA00016937"/>
    </source>
</evidence>
<keyword evidence="7 12" id="KW-0269">Exonuclease</keyword>
<evidence type="ECO:0000256" key="2">
    <source>
        <dbReference type="ARBA" id="ARBA00010489"/>
    </source>
</evidence>
<sequence length="266" mass="30330">MTGLSSNWKQLSSRIQKPETKKPKKSKLHQNHVRNSTEKDKHLLRLKQNRVNCDGSVNAGPLEYVLWTTLGNNQINPKNFPTTDNNITKSKKDKRKDLGKIVAIDCEFVGVGPQDVSALARVTIVNFYGHVVMDEYVRPKGKVTDWRTNVSGIAPWHMKFAMDFDEAQSKVESILKDKILVGHALENDLDKLELSHPTSMIRDTSSFPPFRTISSGRTPRLKNLAKHFLNLDIQTGEHNPIEDARATMLLYRLQKNDFESHFKSIK</sequence>
<dbReference type="GO" id="GO:0000027">
    <property type="term" value="P:ribosomal large subunit assembly"/>
    <property type="evidence" value="ECO:0007669"/>
    <property type="project" value="EnsemblFungi"/>
</dbReference>
<comment type="similarity">
    <text evidence="2">Belongs to the REXO4 family.</text>
</comment>
<dbReference type="GO" id="GO:0008408">
    <property type="term" value="F:3'-5' exonuclease activity"/>
    <property type="evidence" value="ECO:0007669"/>
    <property type="project" value="InterPro"/>
</dbReference>
<evidence type="ECO:0000256" key="1">
    <source>
        <dbReference type="ARBA" id="ARBA00004123"/>
    </source>
</evidence>
<evidence type="ECO:0000256" key="6">
    <source>
        <dbReference type="ARBA" id="ARBA00022801"/>
    </source>
</evidence>
<dbReference type="GO" id="GO:0005634">
    <property type="term" value="C:nucleus"/>
    <property type="evidence" value="ECO:0007669"/>
    <property type="project" value="UniProtKB-SubCell"/>
</dbReference>
<feature type="region of interest" description="Disordered" evidence="10">
    <location>
        <begin position="1"/>
        <end position="41"/>
    </location>
</feature>
<evidence type="ECO:0000256" key="4">
    <source>
        <dbReference type="ARBA" id="ARBA00022552"/>
    </source>
</evidence>
<dbReference type="FunFam" id="3.30.420.10:FF:000007">
    <property type="entry name" value="Interferon-stimulated exonuclease gene 20"/>
    <property type="match status" value="1"/>
</dbReference>
<name>A0A8X7NIC9_CANPA</name>
<dbReference type="InterPro" id="IPR037431">
    <property type="entry name" value="REX4_DEDDh_dom"/>
</dbReference>
<dbReference type="InterPro" id="IPR047021">
    <property type="entry name" value="REXO1/3/4-like"/>
</dbReference>
<dbReference type="Proteomes" id="UP000590412">
    <property type="component" value="Unassembled WGS sequence"/>
</dbReference>
<protein>
    <recommendedName>
        <fullName evidence="3">RNA exonuclease 4</fullName>
    </recommendedName>
</protein>
<dbReference type="AlphaFoldDB" id="A0A8X7NIC9"/>
<keyword evidence="4" id="KW-0698">rRNA processing</keyword>
<evidence type="ECO:0000256" key="10">
    <source>
        <dbReference type="SAM" id="MobiDB-lite"/>
    </source>
</evidence>
<dbReference type="PANTHER" id="PTHR12801">
    <property type="entry name" value="RNA EXONUCLEASE REXO1 / RECO3 FAMILY MEMBER-RELATED"/>
    <property type="match status" value="1"/>
</dbReference>
<dbReference type="PANTHER" id="PTHR12801:SF45">
    <property type="entry name" value="RNA EXONUCLEASE 4"/>
    <property type="match status" value="1"/>
</dbReference>
<feature type="compositionally biased region" description="Polar residues" evidence="10">
    <location>
        <begin position="1"/>
        <end position="15"/>
    </location>
</feature>
<dbReference type="InterPro" id="IPR012337">
    <property type="entry name" value="RNaseH-like_sf"/>
</dbReference>
<reference evidence="12" key="1">
    <citation type="submission" date="2020-03" db="EMBL/GenBank/DDBJ databases">
        <title>FDA dAtabase for Regulatory Grade micrObial Sequences (FDA-ARGOS): Supporting development and validation of Infectious Disease Dx tests.</title>
        <authorList>
            <person name="Campos J."/>
            <person name="Goldberg B."/>
            <person name="Tallon L."/>
            <person name="Sadzewicz L."/>
            <person name="Vavikolanu K."/>
            <person name="Mehta A."/>
            <person name="Aluvathingal J."/>
            <person name="Nadendla S."/>
            <person name="Nandy P."/>
            <person name="Geyer C."/>
            <person name="Yan Y."/>
            <person name="Sichtig H."/>
        </authorList>
    </citation>
    <scope>NUCLEOTIDE SEQUENCE [LARGE SCALE GENOMIC DNA]</scope>
    <source>
        <strain evidence="12">FDAARGOS_652</strain>
    </source>
</reference>
<gene>
    <name evidence="12" type="ORF">FOB60_005839</name>
</gene>
<dbReference type="SMART" id="SM00479">
    <property type="entry name" value="EXOIII"/>
    <property type="match status" value="1"/>
</dbReference>
<proteinExistence type="inferred from homology"/>
<comment type="caution">
    <text evidence="12">The sequence shown here is derived from an EMBL/GenBank/DDBJ whole genome shotgun (WGS) entry which is preliminary data.</text>
</comment>
<feature type="domain" description="Exonuclease" evidence="11">
    <location>
        <begin position="100"/>
        <end position="260"/>
    </location>
</feature>
<evidence type="ECO:0000256" key="5">
    <source>
        <dbReference type="ARBA" id="ARBA00022722"/>
    </source>
</evidence>
<dbReference type="InterPro" id="IPR036397">
    <property type="entry name" value="RNaseH_sf"/>
</dbReference>
<evidence type="ECO:0000313" key="12">
    <source>
        <dbReference type="EMBL" id="KAF6042640.1"/>
    </source>
</evidence>
<dbReference type="Pfam" id="PF00929">
    <property type="entry name" value="RNase_T"/>
    <property type="match status" value="1"/>
</dbReference>
<dbReference type="Gene3D" id="3.30.420.10">
    <property type="entry name" value="Ribonuclease H-like superfamily/Ribonuclease H"/>
    <property type="match status" value="1"/>
</dbReference>